<protein>
    <submittedName>
        <fullName evidence="6">Methoxy mycolic acid synthase</fullName>
    </submittedName>
</protein>
<dbReference type="Pfam" id="PF02353">
    <property type="entry name" value="CMAS"/>
    <property type="match status" value="1"/>
</dbReference>
<dbReference type="InterPro" id="IPR003333">
    <property type="entry name" value="CMAS"/>
</dbReference>
<evidence type="ECO:0000256" key="3">
    <source>
        <dbReference type="ARBA" id="ARBA00022679"/>
    </source>
</evidence>
<reference evidence="6" key="1">
    <citation type="journal article" date="2021" name="Nat. Commun.">
        <title>Genetic determinants of endophytism in the Arabidopsis root mycobiome.</title>
        <authorList>
            <person name="Mesny F."/>
            <person name="Miyauchi S."/>
            <person name="Thiergart T."/>
            <person name="Pickel B."/>
            <person name="Atanasova L."/>
            <person name="Karlsson M."/>
            <person name="Huettel B."/>
            <person name="Barry K.W."/>
            <person name="Haridas S."/>
            <person name="Chen C."/>
            <person name="Bauer D."/>
            <person name="Andreopoulos W."/>
            <person name="Pangilinan J."/>
            <person name="LaButti K."/>
            <person name="Riley R."/>
            <person name="Lipzen A."/>
            <person name="Clum A."/>
            <person name="Drula E."/>
            <person name="Henrissat B."/>
            <person name="Kohler A."/>
            <person name="Grigoriev I.V."/>
            <person name="Martin F.M."/>
            <person name="Hacquard S."/>
        </authorList>
    </citation>
    <scope>NUCLEOTIDE SEQUENCE</scope>
    <source>
        <strain evidence="6">MPI-CAGE-CH-0235</strain>
    </source>
</reference>
<name>A0A8K0SUX5_9HYPO</name>
<dbReference type="InterPro" id="IPR029063">
    <property type="entry name" value="SAM-dependent_MTases_sf"/>
</dbReference>
<dbReference type="OrthoDB" id="8300214at2759"/>
<dbReference type="EMBL" id="JAGPNK010000004">
    <property type="protein sequence ID" value="KAH7322375.1"/>
    <property type="molecule type" value="Genomic_DNA"/>
</dbReference>
<keyword evidence="3" id="KW-0808">Transferase</keyword>
<comment type="caution">
    <text evidence="6">The sequence shown here is derived from an EMBL/GenBank/DDBJ whole genome shotgun (WGS) entry which is preliminary data.</text>
</comment>
<dbReference type="Gene3D" id="3.40.50.150">
    <property type="entry name" value="Vaccinia Virus protein VP39"/>
    <property type="match status" value="1"/>
</dbReference>
<dbReference type="PANTHER" id="PTHR43667">
    <property type="entry name" value="CYCLOPROPANE-FATTY-ACYL-PHOSPHOLIPID SYNTHASE"/>
    <property type="match status" value="1"/>
</dbReference>
<dbReference type="GO" id="GO:0032259">
    <property type="term" value="P:methylation"/>
    <property type="evidence" value="ECO:0007669"/>
    <property type="project" value="UniProtKB-KW"/>
</dbReference>
<dbReference type="Proteomes" id="UP000813444">
    <property type="component" value="Unassembled WGS sequence"/>
</dbReference>
<dbReference type="CDD" id="cd02440">
    <property type="entry name" value="AdoMet_MTases"/>
    <property type="match status" value="1"/>
</dbReference>
<accession>A0A8K0SUX5</accession>
<dbReference type="AlphaFoldDB" id="A0A8K0SUX5"/>
<evidence type="ECO:0000313" key="7">
    <source>
        <dbReference type="Proteomes" id="UP000813444"/>
    </source>
</evidence>
<dbReference type="SUPFAM" id="SSF53335">
    <property type="entry name" value="S-adenosyl-L-methionine-dependent methyltransferases"/>
    <property type="match status" value="1"/>
</dbReference>
<dbReference type="GO" id="GO:0008610">
    <property type="term" value="P:lipid biosynthetic process"/>
    <property type="evidence" value="ECO:0007669"/>
    <property type="project" value="InterPro"/>
</dbReference>
<dbReference type="GO" id="GO:0008168">
    <property type="term" value="F:methyltransferase activity"/>
    <property type="evidence" value="ECO:0007669"/>
    <property type="project" value="UniProtKB-KW"/>
</dbReference>
<keyword evidence="4" id="KW-0949">S-adenosyl-L-methionine</keyword>
<evidence type="ECO:0000313" key="6">
    <source>
        <dbReference type="EMBL" id="KAH7322375.1"/>
    </source>
</evidence>
<gene>
    <name evidence="6" type="ORF">B0I35DRAFT_389274</name>
</gene>
<keyword evidence="5" id="KW-0443">Lipid metabolism</keyword>
<sequence length="458" mass="50920">METSPLKSPGNQPNATFWLPYNVLTLGHLRTKLLSLVIDHTQSFVLAALGRVRLGEITIKHNDTVQTFGSSGRQRATLTIRSDNVWWRVALNSTIGFSESYMLGEIDCSNLETFLEIMILNREKTSDLASAASIVLSRAAGWMRPSNDPAVALSNVRSHYDLSNDAFSAFLSPDMTYSCPIWLPKSDANATESLEKAQLRKLHEVIDQAKIKQTDHVLEIGTGWGSFAIAAARSTGCRVTSLTLSAEQKAEAEKRIRAAGLQDKITVLLQDYRSLSGAGQRFDKCVSLEMLEHVGKDHLATYFAIIDEVLKRDGGIVVLQSSTMPETRYKAYNEGDDFIRKYIFPGAHLPTTTKIIEAAHAGSNGSFVPEKLINLGGHYSKCLRTWRENFMTNFDSQIAPAMMARNEGILPLEMEQFKRKFVFYFAMCEAGFKTKTLGNALITFAREGAIETLDDIEL</sequence>
<evidence type="ECO:0000256" key="4">
    <source>
        <dbReference type="ARBA" id="ARBA00022691"/>
    </source>
</evidence>
<keyword evidence="7" id="KW-1185">Reference proteome</keyword>
<dbReference type="InterPro" id="IPR050723">
    <property type="entry name" value="CFA/CMAS"/>
</dbReference>
<evidence type="ECO:0000256" key="1">
    <source>
        <dbReference type="ARBA" id="ARBA00010815"/>
    </source>
</evidence>
<evidence type="ECO:0000256" key="2">
    <source>
        <dbReference type="ARBA" id="ARBA00022603"/>
    </source>
</evidence>
<evidence type="ECO:0000256" key="5">
    <source>
        <dbReference type="ARBA" id="ARBA00023098"/>
    </source>
</evidence>
<organism evidence="6 7">
    <name type="scientific">Stachybotrys elegans</name>
    <dbReference type="NCBI Taxonomy" id="80388"/>
    <lineage>
        <taxon>Eukaryota</taxon>
        <taxon>Fungi</taxon>
        <taxon>Dikarya</taxon>
        <taxon>Ascomycota</taxon>
        <taxon>Pezizomycotina</taxon>
        <taxon>Sordariomycetes</taxon>
        <taxon>Hypocreomycetidae</taxon>
        <taxon>Hypocreales</taxon>
        <taxon>Stachybotryaceae</taxon>
        <taxon>Stachybotrys</taxon>
    </lineage>
</organism>
<proteinExistence type="inferred from homology"/>
<keyword evidence="2" id="KW-0489">Methyltransferase</keyword>
<dbReference type="PIRSF" id="PIRSF003085">
    <property type="entry name" value="CMAS"/>
    <property type="match status" value="1"/>
</dbReference>
<dbReference type="PANTHER" id="PTHR43667:SF2">
    <property type="entry name" value="FATTY ACID C-METHYL TRANSFERASE"/>
    <property type="match status" value="1"/>
</dbReference>
<comment type="similarity">
    <text evidence="1">Belongs to the CFA/CMAS family.</text>
</comment>